<dbReference type="EMBL" id="AVPL01000001">
    <property type="protein sequence ID" value="KGN42924.1"/>
    <property type="molecule type" value="Genomic_DNA"/>
</dbReference>
<feature type="domain" description="Glyoxalase-like" evidence="1">
    <location>
        <begin position="9"/>
        <end position="110"/>
    </location>
</feature>
<dbReference type="PANTHER" id="PTHR35908">
    <property type="entry name" value="HYPOTHETICAL FUSION PROTEIN"/>
    <property type="match status" value="1"/>
</dbReference>
<dbReference type="OrthoDB" id="3286168at2"/>
<dbReference type="Gene3D" id="3.10.180.10">
    <property type="entry name" value="2,3-Dihydroxybiphenyl 1,2-Dioxygenase, domain 1"/>
    <property type="match status" value="2"/>
</dbReference>
<dbReference type="Proteomes" id="UP000030013">
    <property type="component" value="Unassembled WGS sequence"/>
</dbReference>
<dbReference type="STRING" id="1385519.N801_04835"/>
<accession>A0A0A0K1Q3</accession>
<sequence>MDIRWVWAFLDTPTPDAEQSWAFWATVTRSRLSEPRGERREFATLLPERGDAWVKVQRVLEGGGVHVDLDVEVPLPEAAAEATRLGAVEVARHDEVVVLRSPGGMTFCLTSWANAGSALQQVREGQPDLLDQVCLDVPSGSFAREVAFWETLTGWPKRPGSLPEFVSLTRPDGIPVRFLLQRLGEPTGTVSAHVDLAARDRGATREAHVAAGAEVVSEHEFWTVMHDPVGRTYCLTDRRP</sequence>
<dbReference type="InterPro" id="IPR029068">
    <property type="entry name" value="Glyas_Bleomycin-R_OHBP_Dase"/>
</dbReference>
<dbReference type="AlphaFoldDB" id="A0A0A0K1Q3"/>
<gene>
    <name evidence="2" type="ORF">N801_04835</name>
</gene>
<dbReference type="SUPFAM" id="SSF54593">
    <property type="entry name" value="Glyoxalase/Bleomycin resistance protein/Dihydroxybiphenyl dioxygenase"/>
    <property type="match status" value="1"/>
</dbReference>
<dbReference type="PANTHER" id="PTHR35908:SF1">
    <property type="entry name" value="CONSERVED PROTEIN"/>
    <property type="match status" value="1"/>
</dbReference>
<keyword evidence="3" id="KW-1185">Reference proteome</keyword>
<proteinExistence type="predicted"/>
<name>A0A0A0K1Q3_9MICO</name>
<evidence type="ECO:0000259" key="1">
    <source>
        <dbReference type="Pfam" id="PF18029"/>
    </source>
</evidence>
<organism evidence="2 3">
    <name type="scientific">Knoellia aerolata DSM 18566</name>
    <dbReference type="NCBI Taxonomy" id="1385519"/>
    <lineage>
        <taxon>Bacteria</taxon>
        <taxon>Bacillati</taxon>
        <taxon>Actinomycetota</taxon>
        <taxon>Actinomycetes</taxon>
        <taxon>Micrococcales</taxon>
        <taxon>Intrasporangiaceae</taxon>
        <taxon>Knoellia</taxon>
    </lineage>
</organism>
<evidence type="ECO:0000313" key="3">
    <source>
        <dbReference type="Proteomes" id="UP000030013"/>
    </source>
</evidence>
<reference evidence="2 3" key="1">
    <citation type="submission" date="2013-08" db="EMBL/GenBank/DDBJ databases">
        <title>The genome sequence of Knoellia aerolata.</title>
        <authorList>
            <person name="Zhu W."/>
            <person name="Wang G."/>
        </authorList>
    </citation>
    <scope>NUCLEOTIDE SEQUENCE [LARGE SCALE GENOMIC DNA]</scope>
    <source>
        <strain evidence="2 3">DSM 18566</strain>
    </source>
</reference>
<dbReference type="eggNOG" id="COG3185">
    <property type="taxonomic scope" value="Bacteria"/>
</dbReference>
<feature type="domain" description="Glyoxalase-like" evidence="1">
    <location>
        <begin position="132"/>
        <end position="236"/>
    </location>
</feature>
<comment type="caution">
    <text evidence="2">The sequence shown here is derived from an EMBL/GenBank/DDBJ whole genome shotgun (WGS) entry which is preliminary data.</text>
</comment>
<protein>
    <recommendedName>
        <fullName evidence="1">Glyoxalase-like domain-containing protein</fullName>
    </recommendedName>
</protein>
<dbReference type="Pfam" id="PF18029">
    <property type="entry name" value="Glyoxalase_6"/>
    <property type="match status" value="2"/>
</dbReference>
<evidence type="ECO:0000313" key="2">
    <source>
        <dbReference type="EMBL" id="KGN42924.1"/>
    </source>
</evidence>
<dbReference type="InterPro" id="IPR041581">
    <property type="entry name" value="Glyoxalase_6"/>
</dbReference>